<dbReference type="KEGG" id="psyt:DSAG12_00449"/>
<dbReference type="GO" id="GO:0016887">
    <property type="term" value="F:ATP hydrolysis activity"/>
    <property type="evidence" value="ECO:0007669"/>
    <property type="project" value="InterPro"/>
</dbReference>
<organism evidence="2 3">
    <name type="scientific">Promethearchaeum syntrophicum</name>
    <dbReference type="NCBI Taxonomy" id="2594042"/>
    <lineage>
        <taxon>Archaea</taxon>
        <taxon>Promethearchaeati</taxon>
        <taxon>Promethearchaeota</taxon>
        <taxon>Promethearchaeia</taxon>
        <taxon>Promethearchaeales</taxon>
        <taxon>Promethearchaeaceae</taxon>
        <taxon>Promethearchaeum</taxon>
    </lineage>
</organism>
<dbReference type="InterPro" id="IPR003593">
    <property type="entry name" value="AAA+_ATPase"/>
</dbReference>
<evidence type="ECO:0000259" key="1">
    <source>
        <dbReference type="SMART" id="SM00382"/>
    </source>
</evidence>
<dbReference type="AlphaFoldDB" id="A0A5B9D6N4"/>
<dbReference type="OrthoDB" id="9837at2157"/>
<dbReference type="GO" id="GO:0000502">
    <property type="term" value="C:proteasome complex"/>
    <property type="evidence" value="ECO:0007669"/>
    <property type="project" value="UniProtKB-KW"/>
</dbReference>
<protein>
    <submittedName>
        <fullName evidence="2">AAA family ATPase</fullName>
    </submittedName>
</protein>
<name>A0A5B9D6N4_9ARCH</name>
<feature type="domain" description="AAA+ ATPase" evidence="1">
    <location>
        <begin position="38"/>
        <end position="187"/>
    </location>
</feature>
<dbReference type="Proteomes" id="UP000321408">
    <property type="component" value="Chromosome"/>
</dbReference>
<reference evidence="2 3" key="1">
    <citation type="journal article" date="2020" name="Nature">
        <title>Isolation of an archaeon at the prokaryote-eukaryote interface.</title>
        <authorList>
            <person name="Imachi H."/>
            <person name="Nobu M.K."/>
            <person name="Nakahara N."/>
            <person name="Morono Y."/>
            <person name="Ogawara M."/>
            <person name="Takaki Y."/>
            <person name="Takano Y."/>
            <person name="Uematsu K."/>
            <person name="Ikuta T."/>
            <person name="Ito M."/>
            <person name="Matsui Y."/>
            <person name="Miyazaki M."/>
            <person name="Murata K."/>
            <person name="Saito Y."/>
            <person name="Sakai S."/>
            <person name="Song C."/>
            <person name="Tasumi E."/>
            <person name="Yamanaka Y."/>
            <person name="Yamaguchi T."/>
            <person name="Kamagata Y."/>
            <person name="Tamaki H."/>
            <person name="Takai K."/>
        </authorList>
    </citation>
    <scope>NUCLEOTIDE SEQUENCE [LARGE SCALE GENOMIC DNA]</scope>
    <source>
        <strain evidence="2 3">MK-D1</strain>
    </source>
</reference>
<dbReference type="GeneID" id="41328452"/>
<proteinExistence type="predicted"/>
<evidence type="ECO:0000313" key="3">
    <source>
        <dbReference type="Proteomes" id="UP000321408"/>
    </source>
</evidence>
<dbReference type="EMBL" id="CP042905">
    <property type="protein sequence ID" value="QEE14636.1"/>
    <property type="molecule type" value="Genomic_DNA"/>
</dbReference>
<dbReference type="SMART" id="SM00382">
    <property type="entry name" value="AAA"/>
    <property type="match status" value="1"/>
</dbReference>
<dbReference type="InterPro" id="IPR050764">
    <property type="entry name" value="CbbQ/NirQ/NorQ/GpvN"/>
</dbReference>
<dbReference type="Gene3D" id="3.40.50.300">
    <property type="entry name" value="P-loop containing nucleotide triphosphate hydrolases"/>
    <property type="match status" value="1"/>
</dbReference>
<dbReference type="CDD" id="cd00009">
    <property type="entry name" value="AAA"/>
    <property type="match status" value="1"/>
</dbReference>
<sequence length="295" mass="33075">MTANHQLDLKSEIKSIQKKYKIIGREKELLLLLIALRAKKHIILEGSVGTGKTYLARALSHYSNANFYRVDGSEDVLSHVLVGYFDPPAVINKGYVEDSFIYGPLSLAMQNGGCLFINELNRIPEGTQNVLLSALDEHELIIPKLKTISANKKNGFITIATQNPSAHVGVSALGEALKDRFVWVEIDYQYEHEEIDIVKLNLDNELPHSNLIATIAVKIIDATRTHPDFRRGASVRGAIDLAQLAQAYEKQPSARFWQDSAIMALHSKVELTDGTDRNIREILIEIVNEIFENFQ</sequence>
<dbReference type="InterPro" id="IPR011704">
    <property type="entry name" value="ATPase_dyneun-rel_AAA"/>
</dbReference>
<evidence type="ECO:0000313" key="2">
    <source>
        <dbReference type="EMBL" id="QEE14636.1"/>
    </source>
</evidence>
<keyword evidence="3" id="KW-1185">Reference proteome</keyword>
<dbReference type="GO" id="GO:0005524">
    <property type="term" value="F:ATP binding"/>
    <property type="evidence" value="ECO:0007669"/>
    <property type="project" value="InterPro"/>
</dbReference>
<dbReference type="InterPro" id="IPR027417">
    <property type="entry name" value="P-loop_NTPase"/>
</dbReference>
<dbReference type="SUPFAM" id="SSF52540">
    <property type="entry name" value="P-loop containing nucleoside triphosphate hydrolases"/>
    <property type="match status" value="1"/>
</dbReference>
<dbReference type="Pfam" id="PF07728">
    <property type="entry name" value="AAA_5"/>
    <property type="match status" value="1"/>
</dbReference>
<reference evidence="2 3" key="2">
    <citation type="journal article" date="2024" name="Int. J. Syst. Evol. Microbiol.">
        <title>Promethearchaeum syntrophicum gen. nov., sp. nov., an anaerobic, obligately syntrophic archaeon, the first isolate of the lineage 'Asgard' archaea, and proposal of the new archaeal phylum Promethearchaeota phyl. nov. and kingdom Promethearchaeati regn. nov.</title>
        <authorList>
            <person name="Imachi H."/>
            <person name="Nobu M.K."/>
            <person name="Kato S."/>
            <person name="Takaki Y."/>
            <person name="Miyazaki M."/>
            <person name="Miyata M."/>
            <person name="Ogawara M."/>
            <person name="Saito Y."/>
            <person name="Sakai S."/>
            <person name="Tahara Y.O."/>
            <person name="Takano Y."/>
            <person name="Tasumi E."/>
            <person name="Uematsu K."/>
            <person name="Yoshimura T."/>
            <person name="Itoh T."/>
            <person name="Ohkuma M."/>
            <person name="Takai K."/>
        </authorList>
    </citation>
    <scope>NUCLEOTIDE SEQUENCE [LARGE SCALE GENOMIC DNA]</scope>
    <source>
        <strain evidence="2 3">MK-D1</strain>
    </source>
</reference>
<accession>A0A5B9D6N4</accession>
<gene>
    <name evidence="2" type="ORF">DSAG12_00449</name>
</gene>
<dbReference type="PANTHER" id="PTHR42759">
    <property type="entry name" value="MOXR FAMILY PROTEIN"/>
    <property type="match status" value="1"/>
</dbReference>
<dbReference type="PANTHER" id="PTHR42759:SF1">
    <property type="entry name" value="MAGNESIUM-CHELATASE SUBUNIT CHLD"/>
    <property type="match status" value="1"/>
</dbReference>
<dbReference type="RefSeq" id="WP_147661585.1">
    <property type="nucleotide sequence ID" value="NZ_CP042905.2"/>
</dbReference>